<dbReference type="STRING" id="6526.A0A2C9M964"/>
<evidence type="ECO:0008006" key="7">
    <source>
        <dbReference type="Google" id="ProtNLM"/>
    </source>
</evidence>
<proteinExistence type="predicted"/>
<feature type="region of interest" description="Disordered" evidence="1">
    <location>
        <begin position="662"/>
        <end position="841"/>
    </location>
</feature>
<dbReference type="Proteomes" id="UP000076420">
    <property type="component" value="Unassembled WGS sequence"/>
</dbReference>
<feature type="region of interest" description="Disordered" evidence="1">
    <location>
        <begin position="612"/>
        <end position="647"/>
    </location>
</feature>
<feature type="domain" description="Fibronectin type-III" evidence="4">
    <location>
        <begin position="226"/>
        <end position="320"/>
    </location>
</feature>
<dbReference type="CDD" id="cd00063">
    <property type="entry name" value="FN3"/>
    <property type="match status" value="1"/>
</dbReference>
<feature type="compositionally biased region" description="Basic residues" evidence="1">
    <location>
        <begin position="819"/>
        <end position="834"/>
    </location>
</feature>
<accession>A0A2C9M964</accession>
<feature type="compositionally biased region" description="Polar residues" evidence="1">
    <location>
        <begin position="615"/>
        <end position="627"/>
    </location>
</feature>
<dbReference type="Gene3D" id="3.10.100.10">
    <property type="entry name" value="Mannose-Binding Protein A, subunit A"/>
    <property type="match status" value="1"/>
</dbReference>
<evidence type="ECO:0000313" key="5">
    <source>
        <dbReference type="EnsemblMetazoa" id="BGLB040010-PB"/>
    </source>
</evidence>
<feature type="compositionally biased region" description="Basic and acidic residues" evidence="1">
    <location>
        <begin position="725"/>
        <end position="737"/>
    </location>
</feature>
<sequence length="1073" mass="120295">MMYHAQTHTCIILIKQKKSYKEAEQYCNTKYTGGHLVYIFDNETDTFVRALLTKNMIAFIGLKFKSGAYKWGDRKLEVTYSGWKSSPSNSGRDYAAITRTGWTEVSHSSYFVCQQTCGPAILCDGSVDVPTFPVSSRLQVIKIKLCVWVFPKPITLWLKKAFGDYSYIDSRLYTRNFSYRDSRTAQGEIELTIFRNHRLQFGKYNLVVDNSPCYNLTFEIKGPPECPSRFKAEALDHSSVQLTWIPGNDGGTQQMFIVMMTKMSGDFVMARVEDGHVTQMVHILSNLSEATKYTFYIDVNNTQGLTRCRHINSNVVTKERGIFLLNEKKFLNTTHVLKKDSNMSIKCQVSDGPVDSLELLHDKGDKQLETLIRKDNASILSYTSQVQCNSSGRYVCQVTNRSEVITKQGYIRSECDAKYCNEKTNQTPSFELLYRNETCTVILCLWIYPLPSSFRLYKANEEIEASNYNITFNYLTSYTTKGHLTLTLFQRYNFTPGPYHVTAYSTKQRSSNIEFELTVHIAKKVESHNNTNLVSYIIIVVSVNVIIISVLVAVIVIKLKRNSSKQGEGDEVSMTTENIYNNISESEEISVNQRPGHFERWSLRSTVIADEEPKASTQISDSANSAELTPRTDAKDEASDSRMTGEAEQTYANVTCIADGQRREQVLTKDPGQGCRMNTQEKSRMSSAGNNKRIMTSHSDRQRTSNYDVGHTLGPEGDGRTLGSEGDKRTLDSEGDGRILGPEGDGRTLGSVGDGRTLGSVGDGHTLGSKGDGRTLGSEGDKRTLGSEGDGRTLGSEGDWRSLESEGRKLSPDNIRTSMIRKHSKRTSGRKSKSLRTSVKVNKYKDDHESCIIKNNSGIEGLTLDSKHEEQTDDSKDKGHTFATENDGKTADSVYKGHAIPSENKEYSMDSEYKGYKFASENDERTLNSEYKGRTLVSENDDQTIDSGYKWHTFASEDEGQTVDSDDKGQIVDPDDEGRRVTPRDKGHTVDFKNNDLTVNLKDESLTVISDSTNDGRTISPEGLVYVSVIINPDTKKPEVTATRQSKAPYESVEYASINYSATLEAKVDDEKE</sequence>
<dbReference type="SMART" id="SM00034">
    <property type="entry name" value="CLECT"/>
    <property type="match status" value="1"/>
</dbReference>
<evidence type="ECO:0000313" key="6">
    <source>
        <dbReference type="Proteomes" id="UP000076420"/>
    </source>
</evidence>
<dbReference type="InterPro" id="IPR013783">
    <property type="entry name" value="Ig-like_fold"/>
</dbReference>
<dbReference type="Gene3D" id="2.60.40.10">
    <property type="entry name" value="Immunoglobulins"/>
    <property type="match status" value="1"/>
</dbReference>
<gene>
    <name evidence="5" type="primary">106079205</name>
</gene>
<dbReference type="CDD" id="cd00037">
    <property type="entry name" value="CLECT"/>
    <property type="match status" value="1"/>
</dbReference>
<dbReference type="InterPro" id="IPR003961">
    <property type="entry name" value="FN3_dom"/>
</dbReference>
<dbReference type="EnsemblMetazoa" id="BGLB040010-RB">
    <property type="protein sequence ID" value="BGLB040010-PB"/>
    <property type="gene ID" value="BGLB040010"/>
</dbReference>
<dbReference type="InterPro" id="IPR036116">
    <property type="entry name" value="FN3_sf"/>
</dbReference>
<feature type="compositionally biased region" description="Basic and acidic residues" evidence="1">
    <location>
        <begin position="779"/>
        <end position="791"/>
    </location>
</feature>
<feature type="region of interest" description="Disordered" evidence="1">
    <location>
        <begin position="958"/>
        <end position="988"/>
    </location>
</feature>
<feature type="compositionally biased region" description="Basic and acidic residues" evidence="1">
    <location>
        <begin position="630"/>
        <end position="645"/>
    </location>
</feature>
<dbReference type="SUPFAM" id="SSF56436">
    <property type="entry name" value="C-type lectin-like"/>
    <property type="match status" value="1"/>
</dbReference>
<evidence type="ECO:0000259" key="3">
    <source>
        <dbReference type="PROSITE" id="PS50041"/>
    </source>
</evidence>
<feature type="domain" description="C-type lectin" evidence="3">
    <location>
        <begin position="6"/>
        <end position="104"/>
    </location>
</feature>
<dbReference type="SUPFAM" id="SSF48726">
    <property type="entry name" value="Immunoglobulin"/>
    <property type="match status" value="1"/>
</dbReference>
<dbReference type="AlphaFoldDB" id="A0A2C9M964"/>
<organism evidence="5 6">
    <name type="scientific">Biomphalaria glabrata</name>
    <name type="common">Bloodfluke planorb</name>
    <name type="synonym">Freshwater snail</name>
    <dbReference type="NCBI Taxonomy" id="6526"/>
    <lineage>
        <taxon>Eukaryota</taxon>
        <taxon>Metazoa</taxon>
        <taxon>Spiralia</taxon>
        <taxon>Lophotrochozoa</taxon>
        <taxon>Mollusca</taxon>
        <taxon>Gastropoda</taxon>
        <taxon>Heterobranchia</taxon>
        <taxon>Euthyneura</taxon>
        <taxon>Panpulmonata</taxon>
        <taxon>Hygrophila</taxon>
        <taxon>Lymnaeoidea</taxon>
        <taxon>Planorbidae</taxon>
        <taxon>Biomphalaria</taxon>
    </lineage>
</organism>
<dbReference type="VEuPathDB" id="VectorBase:BGLAX_045669"/>
<feature type="compositionally biased region" description="Polar residues" evidence="1">
    <location>
        <begin position="685"/>
        <end position="697"/>
    </location>
</feature>
<evidence type="ECO:0000256" key="2">
    <source>
        <dbReference type="SAM" id="Phobius"/>
    </source>
</evidence>
<dbReference type="Pfam" id="PF00059">
    <property type="entry name" value="Lectin_C"/>
    <property type="match status" value="1"/>
</dbReference>
<keyword evidence="2" id="KW-1133">Transmembrane helix</keyword>
<dbReference type="InterPro" id="IPR016186">
    <property type="entry name" value="C-type_lectin-like/link_sf"/>
</dbReference>
<feature type="region of interest" description="Disordered" evidence="1">
    <location>
        <begin position="862"/>
        <end position="895"/>
    </location>
</feature>
<reference evidence="5" key="1">
    <citation type="submission" date="2020-05" db="UniProtKB">
        <authorList>
            <consortium name="EnsemblMetazoa"/>
        </authorList>
    </citation>
    <scope>IDENTIFICATION</scope>
    <source>
        <strain evidence="5">BB02</strain>
    </source>
</reference>
<feature type="compositionally biased region" description="Basic and acidic residues" evidence="1">
    <location>
        <begin position="798"/>
        <end position="811"/>
    </location>
</feature>
<dbReference type="InterPro" id="IPR036179">
    <property type="entry name" value="Ig-like_dom_sf"/>
</dbReference>
<dbReference type="SMART" id="SM00060">
    <property type="entry name" value="FN3"/>
    <property type="match status" value="1"/>
</dbReference>
<dbReference type="SUPFAM" id="SSF49265">
    <property type="entry name" value="Fibronectin type III"/>
    <property type="match status" value="1"/>
</dbReference>
<name>A0A2C9M964_BIOGL</name>
<dbReference type="OrthoDB" id="676979at2759"/>
<dbReference type="VEuPathDB" id="VectorBase:BGLAX_036141"/>
<evidence type="ECO:0000259" key="4">
    <source>
        <dbReference type="PROSITE" id="PS50853"/>
    </source>
</evidence>
<keyword evidence="2" id="KW-0472">Membrane</keyword>
<dbReference type="KEGG" id="bgt:106079205"/>
<dbReference type="InterPro" id="IPR001304">
    <property type="entry name" value="C-type_lectin-like"/>
</dbReference>
<keyword evidence="2" id="KW-0812">Transmembrane</keyword>
<dbReference type="PROSITE" id="PS50041">
    <property type="entry name" value="C_TYPE_LECTIN_2"/>
    <property type="match status" value="1"/>
</dbReference>
<feature type="transmembrane region" description="Helical" evidence="2">
    <location>
        <begin position="533"/>
        <end position="557"/>
    </location>
</feature>
<evidence type="ECO:0000256" key="1">
    <source>
        <dbReference type="SAM" id="MobiDB-lite"/>
    </source>
</evidence>
<dbReference type="PROSITE" id="PS50853">
    <property type="entry name" value="FN3"/>
    <property type="match status" value="1"/>
</dbReference>
<dbReference type="InterPro" id="IPR016187">
    <property type="entry name" value="CTDL_fold"/>
</dbReference>
<protein>
    <recommendedName>
        <fullName evidence="7">C-type lectin domain-containing protein</fullName>
    </recommendedName>
</protein>
<dbReference type="VEuPathDB" id="VectorBase:BGLB040010"/>
<feature type="compositionally biased region" description="Basic and acidic residues" evidence="1">
    <location>
        <begin position="977"/>
        <end position="988"/>
    </location>
</feature>
<feature type="compositionally biased region" description="Basic and acidic residues" evidence="1">
    <location>
        <begin position="865"/>
        <end position="890"/>
    </location>
</feature>